<evidence type="ECO:0000313" key="3">
    <source>
        <dbReference type="Proteomes" id="UP000002257"/>
    </source>
</evidence>
<gene>
    <name evidence="2" type="ordered locus">Msil_1155</name>
</gene>
<name>B8ENJ3_METSB</name>
<feature type="region of interest" description="Disordered" evidence="1">
    <location>
        <begin position="1"/>
        <end position="31"/>
    </location>
</feature>
<sequence>MPDNDSQSASPALTPRSQPNSPGASPSLVPPLGTFCETPSGNLIELPQLGAQFDKLVRDYCHKATLDYLMKQRLELVFPIPPGVLSSAIVKQVDLEKYPVYDGANFKTPALQLGKFDAAAIFSVKPALPIGDSSLTGAGVSLGYRVSPLFRISATGSLGQQSADSFSRKIPTQQAFGVTIVVRGSF</sequence>
<proteinExistence type="predicted"/>
<dbReference type="EMBL" id="CP001280">
    <property type="protein sequence ID" value="ACK50124.1"/>
    <property type="molecule type" value="Genomic_DNA"/>
</dbReference>
<dbReference type="KEGG" id="msl:Msil_1155"/>
<evidence type="ECO:0000256" key="1">
    <source>
        <dbReference type="SAM" id="MobiDB-lite"/>
    </source>
</evidence>
<keyword evidence="3" id="KW-1185">Reference proteome</keyword>
<accession>B8ENJ3</accession>
<feature type="compositionally biased region" description="Polar residues" evidence="1">
    <location>
        <begin position="1"/>
        <end position="24"/>
    </location>
</feature>
<reference evidence="2 3" key="1">
    <citation type="journal article" date="2010" name="J. Bacteriol.">
        <title>Complete genome sequence of the aerobic facultative methanotroph Methylocella silvestris BL2.</title>
        <authorList>
            <person name="Chen Y."/>
            <person name="Crombie A."/>
            <person name="Rahman M.T."/>
            <person name="Dedysh S.N."/>
            <person name="Liesack W."/>
            <person name="Stott M.B."/>
            <person name="Alam M."/>
            <person name="Theisen A.R."/>
            <person name="Murrell J.C."/>
            <person name="Dunfield P.F."/>
        </authorList>
    </citation>
    <scope>NUCLEOTIDE SEQUENCE [LARGE SCALE GENOMIC DNA]</scope>
    <source>
        <strain evidence="3">DSM 15510 / CIP 108128 / LMG 27833 / NCIMB 13906 / BL2</strain>
    </source>
</reference>
<dbReference type="Proteomes" id="UP000002257">
    <property type="component" value="Chromosome"/>
</dbReference>
<dbReference type="OrthoDB" id="9822158at2"/>
<protein>
    <submittedName>
        <fullName evidence="2">Uncharacterized protein</fullName>
    </submittedName>
</protein>
<dbReference type="HOGENOM" id="CLU_1452859_0_0_5"/>
<dbReference type="AlphaFoldDB" id="B8ENJ3"/>
<dbReference type="RefSeq" id="WP_012590194.1">
    <property type="nucleotide sequence ID" value="NC_011666.1"/>
</dbReference>
<organism evidence="2 3">
    <name type="scientific">Methylocella silvestris (strain DSM 15510 / CIP 108128 / LMG 27833 / NCIMB 13906 / BL2)</name>
    <dbReference type="NCBI Taxonomy" id="395965"/>
    <lineage>
        <taxon>Bacteria</taxon>
        <taxon>Pseudomonadati</taxon>
        <taxon>Pseudomonadota</taxon>
        <taxon>Alphaproteobacteria</taxon>
        <taxon>Hyphomicrobiales</taxon>
        <taxon>Beijerinckiaceae</taxon>
        <taxon>Methylocella</taxon>
    </lineage>
</organism>
<evidence type="ECO:0000313" key="2">
    <source>
        <dbReference type="EMBL" id="ACK50124.1"/>
    </source>
</evidence>